<dbReference type="Proteomes" id="UP001143474">
    <property type="component" value="Unassembled WGS sequence"/>
</dbReference>
<evidence type="ECO:0000259" key="3">
    <source>
        <dbReference type="PROSITE" id="PS51175"/>
    </source>
</evidence>
<protein>
    <recommendedName>
        <fullName evidence="3">CBM6 domain-containing protein</fullName>
    </recommendedName>
</protein>
<dbReference type="InterPro" id="IPR006626">
    <property type="entry name" value="PbH1"/>
</dbReference>
<dbReference type="Gene3D" id="2.160.20.10">
    <property type="entry name" value="Single-stranded right-handed beta-helix, Pectin lyase-like"/>
    <property type="match status" value="1"/>
</dbReference>
<dbReference type="InterPro" id="IPR039513">
    <property type="entry name" value="PL-6"/>
</dbReference>
<dbReference type="EMBL" id="BSEV01000008">
    <property type="protein sequence ID" value="GLK10448.1"/>
    <property type="molecule type" value="Genomic_DNA"/>
</dbReference>
<evidence type="ECO:0000313" key="4">
    <source>
        <dbReference type="EMBL" id="GLK10448.1"/>
    </source>
</evidence>
<organism evidence="4 5">
    <name type="scientific">Streptosporangium carneum</name>
    <dbReference type="NCBI Taxonomy" id="47481"/>
    <lineage>
        <taxon>Bacteria</taxon>
        <taxon>Bacillati</taxon>
        <taxon>Actinomycetota</taxon>
        <taxon>Actinomycetes</taxon>
        <taxon>Streptosporangiales</taxon>
        <taxon>Streptosporangiaceae</taxon>
        <taxon>Streptosporangium</taxon>
    </lineage>
</organism>
<dbReference type="RefSeq" id="WP_271218874.1">
    <property type="nucleotide sequence ID" value="NZ_BAAAVD010000025.1"/>
</dbReference>
<feature type="signal peptide" evidence="2">
    <location>
        <begin position="1"/>
        <end position="27"/>
    </location>
</feature>
<accession>A0A9W6I3D2</accession>
<reference evidence="4" key="1">
    <citation type="journal article" date="2014" name="Int. J. Syst. Evol. Microbiol.">
        <title>Complete genome sequence of Corynebacterium casei LMG S-19264T (=DSM 44701T), isolated from a smear-ripened cheese.</title>
        <authorList>
            <consortium name="US DOE Joint Genome Institute (JGI-PGF)"/>
            <person name="Walter F."/>
            <person name="Albersmeier A."/>
            <person name="Kalinowski J."/>
            <person name="Ruckert C."/>
        </authorList>
    </citation>
    <scope>NUCLEOTIDE SEQUENCE</scope>
    <source>
        <strain evidence="4">VKM Ac-2007</strain>
    </source>
</reference>
<evidence type="ECO:0000256" key="1">
    <source>
        <dbReference type="SAM" id="MobiDB-lite"/>
    </source>
</evidence>
<dbReference type="Pfam" id="PF14592">
    <property type="entry name" value="Chondroitinas_B"/>
    <property type="match status" value="1"/>
</dbReference>
<dbReference type="PROSITE" id="PS51175">
    <property type="entry name" value="CBM6"/>
    <property type="match status" value="1"/>
</dbReference>
<dbReference type="AlphaFoldDB" id="A0A9W6I3D2"/>
<keyword evidence="5" id="KW-1185">Reference proteome</keyword>
<keyword evidence="2" id="KW-0732">Signal</keyword>
<dbReference type="InterPro" id="IPR011050">
    <property type="entry name" value="Pectin_lyase_fold/virulence"/>
</dbReference>
<dbReference type="SMART" id="SM00710">
    <property type="entry name" value="PbH1"/>
    <property type="match status" value="5"/>
</dbReference>
<feature type="region of interest" description="Disordered" evidence="1">
    <location>
        <begin position="540"/>
        <end position="594"/>
    </location>
</feature>
<reference evidence="4" key="2">
    <citation type="submission" date="2023-01" db="EMBL/GenBank/DDBJ databases">
        <authorList>
            <person name="Sun Q."/>
            <person name="Evtushenko L."/>
        </authorList>
    </citation>
    <scope>NUCLEOTIDE SEQUENCE</scope>
    <source>
        <strain evidence="4">VKM Ac-2007</strain>
    </source>
</reference>
<dbReference type="SUPFAM" id="SSF51126">
    <property type="entry name" value="Pectin lyase-like"/>
    <property type="match status" value="1"/>
</dbReference>
<feature type="domain" description="CBM6" evidence="3">
    <location>
        <begin position="47"/>
        <end position="171"/>
    </location>
</feature>
<feature type="chain" id="PRO_5040859182" description="CBM6 domain-containing protein" evidence="2">
    <location>
        <begin position="28"/>
        <end position="594"/>
    </location>
</feature>
<comment type="caution">
    <text evidence="4">The sequence shown here is derived from an EMBL/GenBank/DDBJ whole genome shotgun (WGS) entry which is preliminary data.</text>
</comment>
<gene>
    <name evidence="4" type="ORF">GCM10017600_38540</name>
</gene>
<dbReference type="InterPro" id="IPR012334">
    <property type="entry name" value="Pectin_lyas_fold"/>
</dbReference>
<dbReference type="SUPFAM" id="SSF49785">
    <property type="entry name" value="Galactose-binding domain-like"/>
    <property type="match status" value="1"/>
</dbReference>
<name>A0A9W6I3D2_9ACTN</name>
<sequence>MIVLGLSVLTAVLTGLYPAAVPSAALAASTAPTASPTAPSGTSASSAVYEAEKATLSRAAVDDRHAGFSGTGFVDYAAVVGSYVEFTVTAASSGSADLVVRYASAAGEDRPLDITVNGAVAAARSPFAPTGAWATWREVTVRATLRAGANKVRLAAATEDGGPNLDRLTVRTTGAPLVTSVTGLRAAIAKAAPGERVVIANGTYAVDGDIPIERRSGITVAAQSVGGVTLTGTGTFTFDRSSQVTVEGFVFRQRSGLTVPAGSTRIKIRRNVFQLTETPTDKINWLTVEGDDAEITGNAFRNKTTHGVFLQVNGAGSTMAQRVAIRRNHFYDHRWTGNGGEAIRLGYGEKGQVPAHAVVEYNLFEKAEGDDETISVKSSDNVIRGNTILGGRRGSLTLRAGDRHTVEGNFIVGGPKGVRVYGEGHTIVNNYIADVGGDGIVLGAGYDAIHQRADDTRLLFNTVVNATGSAIRVQGGANPAKDSLIADNVLVRRSAGDLLRLGGAQKATTSGNMLWDGVAGSGKRDPKLVRDTAGTYRLSAGSPAIDASKGSYPEVGEDMDGQRRVSVPDVGADEFHAEGGGGPLTRADVGPAFH</sequence>
<dbReference type="GO" id="GO:0030246">
    <property type="term" value="F:carbohydrate binding"/>
    <property type="evidence" value="ECO:0007669"/>
    <property type="project" value="InterPro"/>
</dbReference>
<evidence type="ECO:0000313" key="5">
    <source>
        <dbReference type="Proteomes" id="UP001143474"/>
    </source>
</evidence>
<dbReference type="CDD" id="cd04082">
    <property type="entry name" value="CBM35_pectate_lyase-like"/>
    <property type="match status" value="1"/>
</dbReference>
<dbReference type="InterPro" id="IPR008979">
    <property type="entry name" value="Galactose-bd-like_sf"/>
</dbReference>
<dbReference type="Pfam" id="PF16990">
    <property type="entry name" value="CBM_35"/>
    <property type="match status" value="1"/>
</dbReference>
<proteinExistence type="predicted"/>
<dbReference type="InterPro" id="IPR005084">
    <property type="entry name" value="CBM6"/>
</dbReference>
<dbReference type="Gene3D" id="2.60.120.260">
    <property type="entry name" value="Galactose-binding domain-like"/>
    <property type="match status" value="1"/>
</dbReference>
<dbReference type="CDD" id="cd14251">
    <property type="entry name" value="PL-6"/>
    <property type="match status" value="1"/>
</dbReference>
<evidence type="ECO:0000256" key="2">
    <source>
        <dbReference type="SAM" id="SignalP"/>
    </source>
</evidence>